<keyword evidence="5 7" id="KW-0496">Mitochondrion</keyword>
<dbReference type="OMA" id="IKVENTM"/>
<evidence type="ECO:0000256" key="1">
    <source>
        <dbReference type="ARBA" id="ARBA00004305"/>
    </source>
</evidence>
<dbReference type="PANTHER" id="PTHR23359">
    <property type="entry name" value="NUCLEOTIDE KINASE"/>
    <property type="match status" value="1"/>
</dbReference>
<feature type="binding site" evidence="7">
    <location>
        <position position="43"/>
    </location>
    <ligand>
        <name>AMP</name>
        <dbReference type="ChEBI" id="CHEBI:456215"/>
    </ligand>
</feature>
<dbReference type="GO" id="GO:0004017">
    <property type="term" value="F:AMP kinase activity"/>
    <property type="evidence" value="ECO:0007669"/>
    <property type="project" value="InterPro"/>
</dbReference>
<feature type="binding site" evidence="7">
    <location>
        <position position="145"/>
    </location>
    <ligand>
        <name>GTP</name>
        <dbReference type="ChEBI" id="CHEBI:37565"/>
    </ligand>
</feature>
<feature type="binding site" evidence="7">
    <location>
        <position position="218"/>
    </location>
    <ligand>
        <name>GTP</name>
        <dbReference type="ChEBI" id="CHEBI:37565"/>
    </ligand>
</feature>
<comment type="similarity">
    <text evidence="7">Belongs to the adenylate kinase family. AK3 subfamily.</text>
</comment>
<feature type="binding site" evidence="7">
    <location>
        <begin position="21"/>
        <end position="26"/>
    </location>
    <ligand>
        <name>GTP</name>
        <dbReference type="ChEBI" id="CHEBI:37565"/>
    </ligand>
</feature>
<dbReference type="HOGENOM" id="CLU_032354_1_1_1"/>
<name>G0W650_NAUDC</name>
<sequence>MRDKVASIATPIRLVLLGPPGSGKGTQTKKLMNLIPQFDHISSGELLRQQINANTKLGQIASKYIHEGKLIPDDLITKLLTNRLFNPLSPNSNNSNSKWILDGFPRTIIQAEHLDRTLLQNQTMLDLVVELNVPDSIILGRIEERYIHPSSGRVYNLKYNPPKVPGRDDVTGERLVKRVDDTLAAFKERIKTYHETADPLKEYYDKQGVLSTLSGETSDIIFPKLVSLLNSKFGLKLETSS</sequence>
<gene>
    <name evidence="9" type="primary">NDAI0B02260</name>
    <name evidence="7" type="synonym">ADK2</name>
    <name evidence="9" type="ordered locus">NDAI_0B02260</name>
</gene>
<dbReference type="HAMAP" id="MF_00235">
    <property type="entry name" value="Adenylate_kinase_Adk"/>
    <property type="match status" value="1"/>
</dbReference>
<dbReference type="KEGG" id="ndi:NDAI_0B02260"/>
<accession>G0W650</accession>
<feature type="domain" description="Adenylate kinase active site lid" evidence="8">
    <location>
        <begin position="145"/>
        <end position="180"/>
    </location>
</feature>
<evidence type="ECO:0000256" key="7">
    <source>
        <dbReference type="HAMAP-Rule" id="MF_03169"/>
    </source>
</evidence>
<dbReference type="AlphaFoldDB" id="G0W650"/>
<dbReference type="GO" id="GO:0046033">
    <property type="term" value="P:AMP metabolic process"/>
    <property type="evidence" value="ECO:0007669"/>
    <property type="project" value="UniProtKB-UniRule"/>
</dbReference>
<comment type="function">
    <text evidence="7">Involved in maintaining the homeostasis of cellular nucleotides by catalyzing the interconversion of nucleoside phosphates. Has GTP:AMP phosphotransferase and ITP:AMP phosphotransferase activities.</text>
</comment>
<proteinExistence type="inferred from homology"/>
<dbReference type="STRING" id="1071378.G0W650"/>
<feature type="binding site" evidence="7">
    <location>
        <begin position="154"/>
        <end position="155"/>
    </location>
    <ligand>
        <name>GTP</name>
        <dbReference type="ChEBI" id="CHEBI:37565"/>
    </ligand>
</feature>
<dbReference type="PRINTS" id="PR00094">
    <property type="entry name" value="ADENYLTKNASE"/>
</dbReference>
<feature type="binding site" evidence="7">
    <location>
        <position position="48"/>
    </location>
    <ligand>
        <name>AMP</name>
        <dbReference type="ChEBI" id="CHEBI:456215"/>
    </ligand>
</feature>
<dbReference type="GO" id="GO:0006172">
    <property type="term" value="P:ADP biosynthetic process"/>
    <property type="evidence" value="ECO:0007669"/>
    <property type="project" value="UniProtKB-UniRule"/>
</dbReference>
<dbReference type="RefSeq" id="XP_003668504.1">
    <property type="nucleotide sequence ID" value="XM_003668456.1"/>
</dbReference>
<comment type="domain">
    <text evidence="7">Consists of three domains, a large central CORE domain and two small peripheral domains, NMPbind and LID, which undergo movements during catalysis. The LID domain closes over the site of phosphoryl transfer upon GTP binding. Assembling and dissambling the active center during each catalytic cycle provides an effective means to prevent GTP hydrolysis.</text>
</comment>
<feature type="binding site" evidence="7">
    <location>
        <begin position="103"/>
        <end position="106"/>
    </location>
    <ligand>
        <name>AMP</name>
        <dbReference type="ChEBI" id="CHEBI:456215"/>
    </ligand>
</feature>
<evidence type="ECO:0000313" key="10">
    <source>
        <dbReference type="Proteomes" id="UP000000689"/>
    </source>
</evidence>
<evidence type="ECO:0000256" key="5">
    <source>
        <dbReference type="ARBA" id="ARBA00023128"/>
    </source>
</evidence>
<dbReference type="GO" id="GO:0005759">
    <property type="term" value="C:mitochondrial matrix"/>
    <property type="evidence" value="ECO:0007669"/>
    <property type="project" value="UniProtKB-SubCell"/>
</dbReference>
<dbReference type="InterPro" id="IPR033690">
    <property type="entry name" value="Adenylat_kinase_CS"/>
</dbReference>
<comment type="catalytic activity">
    <reaction evidence="7">
        <text>a ribonucleoside 5'-triphosphate + AMP = a ribonucleoside 5'-diphosphate + ADP</text>
        <dbReference type="Rhea" id="RHEA:13749"/>
        <dbReference type="ChEBI" id="CHEBI:57930"/>
        <dbReference type="ChEBI" id="CHEBI:61557"/>
        <dbReference type="ChEBI" id="CHEBI:456215"/>
        <dbReference type="ChEBI" id="CHEBI:456216"/>
        <dbReference type="EC" id="2.7.4.10"/>
    </reaction>
</comment>
<evidence type="ECO:0000313" key="9">
    <source>
        <dbReference type="EMBL" id="CCD23261.1"/>
    </source>
</evidence>
<dbReference type="InterPro" id="IPR028586">
    <property type="entry name" value="AK3/Ak4_mitochondrial"/>
</dbReference>
<keyword evidence="4 7" id="KW-0418">Kinase</keyword>
<dbReference type="InterPro" id="IPR007862">
    <property type="entry name" value="Adenylate_kinase_lid-dom"/>
</dbReference>
<dbReference type="EMBL" id="HE580268">
    <property type="protein sequence ID" value="CCD23261.1"/>
    <property type="molecule type" value="Genomic_DNA"/>
</dbReference>
<dbReference type="Gene3D" id="3.40.50.300">
    <property type="entry name" value="P-loop containing nucleotide triphosphate hydrolases"/>
    <property type="match status" value="1"/>
</dbReference>
<dbReference type="GO" id="GO:0005743">
    <property type="term" value="C:mitochondrial inner membrane"/>
    <property type="evidence" value="ECO:0007669"/>
    <property type="project" value="EnsemblFungi"/>
</dbReference>
<evidence type="ECO:0000256" key="6">
    <source>
        <dbReference type="ARBA" id="ARBA00023134"/>
    </source>
</evidence>
<keyword evidence="6 7" id="KW-0342">GTP-binding</keyword>
<keyword evidence="10" id="KW-1185">Reference proteome</keyword>
<dbReference type="Proteomes" id="UP000000689">
    <property type="component" value="Chromosome 2"/>
</dbReference>
<feature type="region of interest" description="NMPbind" evidence="7">
    <location>
        <begin position="42"/>
        <end position="71"/>
    </location>
</feature>
<keyword evidence="2 7" id="KW-0808">Transferase</keyword>
<dbReference type="NCBIfam" id="TIGR01351">
    <property type="entry name" value="adk"/>
    <property type="match status" value="1"/>
</dbReference>
<evidence type="ECO:0000256" key="4">
    <source>
        <dbReference type="ARBA" id="ARBA00022777"/>
    </source>
</evidence>
<dbReference type="InterPro" id="IPR006259">
    <property type="entry name" value="Adenyl_kin_sub"/>
</dbReference>
<comment type="subcellular location">
    <subcellularLocation>
        <location evidence="1 7">Mitochondrion matrix</location>
    </subcellularLocation>
</comment>
<dbReference type="GO" id="GO:0005525">
    <property type="term" value="F:GTP binding"/>
    <property type="evidence" value="ECO:0007669"/>
    <property type="project" value="UniProtKB-KW"/>
</dbReference>
<feature type="binding site" evidence="7">
    <location>
        <position position="189"/>
    </location>
    <ligand>
        <name>AMP</name>
        <dbReference type="ChEBI" id="CHEBI:456215"/>
    </ligand>
</feature>
<dbReference type="GO" id="GO:0005524">
    <property type="term" value="F:ATP binding"/>
    <property type="evidence" value="ECO:0007669"/>
    <property type="project" value="InterPro"/>
</dbReference>
<evidence type="ECO:0000259" key="8">
    <source>
        <dbReference type="Pfam" id="PF05191"/>
    </source>
</evidence>
<dbReference type="CDD" id="cd01428">
    <property type="entry name" value="ADK"/>
    <property type="match status" value="1"/>
</dbReference>
<dbReference type="GO" id="GO:0046041">
    <property type="term" value="P:ITP metabolic process"/>
    <property type="evidence" value="ECO:0007669"/>
    <property type="project" value="UniProtKB-UniRule"/>
</dbReference>
<feature type="region of interest" description="LID" evidence="7">
    <location>
        <begin position="144"/>
        <end position="181"/>
    </location>
</feature>
<feature type="binding site" evidence="7">
    <location>
        <begin position="69"/>
        <end position="71"/>
    </location>
    <ligand>
        <name>AMP</name>
        <dbReference type="ChEBI" id="CHEBI:456215"/>
    </ligand>
</feature>
<dbReference type="EC" id="2.7.4.10" evidence="7"/>
<dbReference type="OrthoDB" id="439792at2759"/>
<dbReference type="InterPro" id="IPR000850">
    <property type="entry name" value="Adenylat/UMP-CMP_kin"/>
</dbReference>
<dbReference type="PROSITE" id="PS00113">
    <property type="entry name" value="ADENYLATE_KINASE"/>
    <property type="match status" value="1"/>
</dbReference>
<dbReference type="InterPro" id="IPR027417">
    <property type="entry name" value="P-loop_NTPase"/>
</dbReference>
<reference evidence="9 10" key="1">
    <citation type="journal article" date="2011" name="Proc. Natl. Acad. Sci. U.S.A.">
        <title>Evolutionary erosion of yeast sex chromosomes by mating-type switching accidents.</title>
        <authorList>
            <person name="Gordon J.L."/>
            <person name="Armisen D."/>
            <person name="Proux-Wera E."/>
            <person name="Oheigeartaigh S.S."/>
            <person name="Byrne K.P."/>
            <person name="Wolfe K.H."/>
        </authorList>
    </citation>
    <scope>NUCLEOTIDE SEQUENCE [LARGE SCALE GENOMIC DNA]</scope>
    <source>
        <strain evidence="10">ATCC 10597 / BCRC 20456 / CBS 421 / NBRC 0211 / NRRL Y-12639</strain>
    </source>
</reference>
<protein>
    <recommendedName>
        <fullName evidence="7">GTP:AMP phosphotransferase, mitochondrial</fullName>
        <ecNumber evidence="7">2.7.4.10</ecNumber>
    </recommendedName>
    <alternativeName>
        <fullName evidence="7">Adenylate kinase 3</fullName>
        <shortName evidence="7">AK 3</shortName>
    </alternativeName>
</protein>
<organism evidence="9 10">
    <name type="scientific">Naumovozyma dairenensis (strain ATCC 10597 / BCRC 20456 / CBS 421 / NBRC 0211 / NRRL Y-12639)</name>
    <name type="common">Saccharomyces dairenensis</name>
    <dbReference type="NCBI Taxonomy" id="1071378"/>
    <lineage>
        <taxon>Eukaryota</taxon>
        <taxon>Fungi</taxon>
        <taxon>Dikarya</taxon>
        <taxon>Ascomycota</taxon>
        <taxon>Saccharomycotina</taxon>
        <taxon>Saccharomycetes</taxon>
        <taxon>Saccharomycetales</taxon>
        <taxon>Saccharomycetaceae</taxon>
        <taxon>Naumovozyma</taxon>
    </lineage>
</organism>
<dbReference type="eggNOG" id="KOG3078">
    <property type="taxonomic scope" value="Eukaryota"/>
</dbReference>
<dbReference type="GO" id="GO:0046039">
    <property type="term" value="P:GTP metabolic process"/>
    <property type="evidence" value="ECO:0007669"/>
    <property type="project" value="UniProtKB-UniRule"/>
</dbReference>
<dbReference type="Pfam" id="PF00406">
    <property type="entry name" value="ADK"/>
    <property type="match status" value="1"/>
</dbReference>
<comment type="subunit">
    <text evidence="7">Monomer.</text>
</comment>
<dbReference type="FunFam" id="3.40.50.300:FF:000106">
    <property type="entry name" value="Adenylate kinase mitochondrial"/>
    <property type="match status" value="1"/>
</dbReference>
<dbReference type="GeneID" id="11497983"/>
<dbReference type="GO" id="GO:0046899">
    <property type="term" value="F:nucleoside triphosphate adenylate kinase activity"/>
    <property type="evidence" value="ECO:0007669"/>
    <property type="project" value="UniProtKB-UniRule"/>
</dbReference>
<dbReference type="HAMAP" id="MF_03169">
    <property type="entry name" value="Adenylate_kinase_AK3"/>
    <property type="match status" value="1"/>
</dbReference>
<keyword evidence="3 7" id="KW-0547">Nucleotide-binding</keyword>
<feature type="binding site" evidence="7">
    <location>
        <position position="178"/>
    </location>
    <ligand>
        <name>AMP</name>
        <dbReference type="ChEBI" id="CHEBI:456215"/>
    </ligand>
</feature>
<evidence type="ECO:0000256" key="3">
    <source>
        <dbReference type="ARBA" id="ARBA00022741"/>
    </source>
</evidence>
<evidence type="ECO:0000256" key="2">
    <source>
        <dbReference type="ARBA" id="ARBA00022679"/>
    </source>
</evidence>
<dbReference type="Pfam" id="PF05191">
    <property type="entry name" value="ADK_lid"/>
    <property type="match status" value="1"/>
</dbReference>
<dbReference type="SUPFAM" id="SSF52540">
    <property type="entry name" value="P-loop containing nucleoside triphosphate hydrolases"/>
    <property type="match status" value="1"/>
</dbReference>
<feature type="binding site" evidence="7">
    <location>
        <position position="110"/>
    </location>
    <ligand>
        <name>AMP</name>
        <dbReference type="ChEBI" id="CHEBI:456215"/>
    </ligand>
</feature>